<feature type="compositionally biased region" description="Polar residues" evidence="1">
    <location>
        <begin position="463"/>
        <end position="476"/>
    </location>
</feature>
<protein>
    <recommendedName>
        <fullName evidence="4">C3H1-type domain-containing protein</fullName>
    </recommendedName>
</protein>
<evidence type="ECO:0000313" key="2">
    <source>
        <dbReference type="EMBL" id="KAJ8960647.1"/>
    </source>
</evidence>
<dbReference type="Proteomes" id="UP001162162">
    <property type="component" value="Unassembled WGS sequence"/>
</dbReference>
<evidence type="ECO:0000313" key="3">
    <source>
        <dbReference type="Proteomes" id="UP001162162"/>
    </source>
</evidence>
<reference evidence="2" key="1">
    <citation type="journal article" date="2023" name="Insect Mol. Biol.">
        <title>Genome sequencing provides insights into the evolution of gene families encoding plant cell wall-degrading enzymes in longhorned beetles.</title>
        <authorList>
            <person name="Shin N.R."/>
            <person name="Okamura Y."/>
            <person name="Kirsch R."/>
            <person name="Pauchet Y."/>
        </authorList>
    </citation>
    <scope>NUCLEOTIDE SEQUENCE</scope>
    <source>
        <strain evidence="2">AMC_N1</strain>
    </source>
</reference>
<proteinExistence type="predicted"/>
<evidence type="ECO:0000256" key="1">
    <source>
        <dbReference type="SAM" id="MobiDB-lite"/>
    </source>
</evidence>
<feature type="region of interest" description="Disordered" evidence="1">
    <location>
        <begin position="444"/>
        <end position="499"/>
    </location>
</feature>
<sequence>MIDIGRILLSYSSTIGDNHEDPIGGSLASRTPSSHLETSPSRPDVRDISRSNELVENWIRSVPSSHQPPDDIAVMADAQPETEPAPHEGITFLPPLMQKGYPRIYFKDVPPIFLGLCYYYYFTGNCARIGNCDLYHNVPKEKYTAKFSKSTPDILRKGYSPHSHHLFKEIYPCFLAAFGLLNMHNELMKSIKDLLGLAHIDATEAVDSVVQSFVQSGLPFLDVIERISFNVGFLQHPQLADILLDLITRKQNVSENWEVIQRIAKARGRISPDIARRILNRVTASYPVNKNLCLEIYNVIIKKNMTDVARISADVLAPFRAIEGFRDLEEVPSPICPGTVSPSRIPLVPLAAGFSDKEMMVAHIDRNLTRERERFEREVAGNTVTTKAAAVPVPAASPERSYIVQTYDYNHLTKLAGHYDGCFGSETDADDRYFMPSSRQEPFAVHKSSPFRSSDSDKHSAGGSCSSYNGITSPKSSLHFEPPELSEYVPDTVPCVDKR</sequence>
<evidence type="ECO:0008006" key="4">
    <source>
        <dbReference type="Google" id="ProtNLM"/>
    </source>
</evidence>
<keyword evidence="3" id="KW-1185">Reference proteome</keyword>
<comment type="caution">
    <text evidence="2">The sequence shown here is derived from an EMBL/GenBank/DDBJ whole genome shotgun (WGS) entry which is preliminary data.</text>
</comment>
<gene>
    <name evidence="2" type="ORF">NQ318_013939</name>
</gene>
<dbReference type="AlphaFoldDB" id="A0AAV8ZBI6"/>
<organism evidence="2 3">
    <name type="scientific">Aromia moschata</name>
    <dbReference type="NCBI Taxonomy" id="1265417"/>
    <lineage>
        <taxon>Eukaryota</taxon>
        <taxon>Metazoa</taxon>
        <taxon>Ecdysozoa</taxon>
        <taxon>Arthropoda</taxon>
        <taxon>Hexapoda</taxon>
        <taxon>Insecta</taxon>
        <taxon>Pterygota</taxon>
        <taxon>Neoptera</taxon>
        <taxon>Endopterygota</taxon>
        <taxon>Coleoptera</taxon>
        <taxon>Polyphaga</taxon>
        <taxon>Cucujiformia</taxon>
        <taxon>Chrysomeloidea</taxon>
        <taxon>Cerambycidae</taxon>
        <taxon>Cerambycinae</taxon>
        <taxon>Callichromatini</taxon>
        <taxon>Aromia</taxon>
    </lineage>
</organism>
<feature type="region of interest" description="Disordered" evidence="1">
    <location>
        <begin position="20"/>
        <end position="47"/>
    </location>
</feature>
<feature type="compositionally biased region" description="Polar residues" evidence="1">
    <location>
        <begin position="28"/>
        <end position="41"/>
    </location>
</feature>
<dbReference type="EMBL" id="JAPWTK010000008">
    <property type="protein sequence ID" value="KAJ8960647.1"/>
    <property type="molecule type" value="Genomic_DNA"/>
</dbReference>
<name>A0AAV8ZBI6_9CUCU</name>
<accession>A0AAV8ZBI6</accession>